<dbReference type="GO" id="GO:0016491">
    <property type="term" value="F:oxidoreductase activity"/>
    <property type="evidence" value="ECO:0007669"/>
    <property type="project" value="UniProtKB-KW"/>
</dbReference>
<comment type="caution">
    <text evidence="3">The sequence shown here is derived from an EMBL/GenBank/DDBJ whole genome shotgun (WGS) entry which is preliminary data.</text>
</comment>
<proteinExistence type="predicted"/>
<dbReference type="InterPro" id="IPR029061">
    <property type="entry name" value="THDP-binding"/>
</dbReference>
<evidence type="ECO:0000256" key="1">
    <source>
        <dbReference type="ARBA" id="ARBA00023002"/>
    </source>
</evidence>
<protein>
    <recommendedName>
        <fullName evidence="2">Pyruvate flavodoxin/ferredoxin oxidoreductase pyrimidine binding domain-containing protein</fullName>
    </recommendedName>
</protein>
<organism evidence="3">
    <name type="scientific">marine sediment metagenome</name>
    <dbReference type="NCBI Taxonomy" id="412755"/>
    <lineage>
        <taxon>unclassified sequences</taxon>
        <taxon>metagenomes</taxon>
        <taxon>ecological metagenomes</taxon>
    </lineage>
</organism>
<dbReference type="Pfam" id="PF01855">
    <property type="entry name" value="POR_N"/>
    <property type="match status" value="1"/>
</dbReference>
<name>X0WFH0_9ZZZZ</name>
<dbReference type="Gene3D" id="3.40.50.970">
    <property type="match status" value="1"/>
</dbReference>
<accession>X0WFH0</accession>
<dbReference type="SUPFAM" id="SSF52518">
    <property type="entry name" value="Thiamin diphosphate-binding fold (THDP-binding)"/>
    <property type="match status" value="1"/>
</dbReference>
<gene>
    <name evidence="3" type="ORF">S01H1_53325</name>
</gene>
<dbReference type="AlphaFoldDB" id="X0WFH0"/>
<sequence>MKRIGMEGSFAIAEAAKLANVDVIAAYPITPQTHIVER</sequence>
<dbReference type="EMBL" id="BARS01034527">
    <property type="protein sequence ID" value="GAG23273.1"/>
    <property type="molecule type" value="Genomic_DNA"/>
</dbReference>
<evidence type="ECO:0000313" key="3">
    <source>
        <dbReference type="EMBL" id="GAG23273.1"/>
    </source>
</evidence>
<dbReference type="InterPro" id="IPR002880">
    <property type="entry name" value="Pyrv_Fd/Flavodoxin_OxRdtase_N"/>
</dbReference>
<feature type="non-terminal residue" evidence="3">
    <location>
        <position position="38"/>
    </location>
</feature>
<reference evidence="3" key="1">
    <citation type="journal article" date="2014" name="Front. Microbiol.">
        <title>High frequency of phylogenetically diverse reductive dehalogenase-homologous genes in deep subseafloor sedimentary metagenomes.</title>
        <authorList>
            <person name="Kawai M."/>
            <person name="Futagami T."/>
            <person name="Toyoda A."/>
            <person name="Takaki Y."/>
            <person name="Nishi S."/>
            <person name="Hori S."/>
            <person name="Arai W."/>
            <person name="Tsubouchi T."/>
            <person name="Morono Y."/>
            <person name="Uchiyama I."/>
            <person name="Ito T."/>
            <person name="Fujiyama A."/>
            <person name="Inagaki F."/>
            <person name="Takami H."/>
        </authorList>
    </citation>
    <scope>NUCLEOTIDE SEQUENCE</scope>
    <source>
        <strain evidence="3">Expedition CK06-06</strain>
    </source>
</reference>
<evidence type="ECO:0000259" key="2">
    <source>
        <dbReference type="Pfam" id="PF01855"/>
    </source>
</evidence>
<keyword evidence="1" id="KW-0560">Oxidoreductase</keyword>
<feature type="domain" description="Pyruvate flavodoxin/ferredoxin oxidoreductase pyrimidine binding" evidence="2">
    <location>
        <begin position="14"/>
        <end position="37"/>
    </location>
</feature>